<feature type="domain" description="CRAL-TRIO" evidence="1">
    <location>
        <begin position="73"/>
        <end position="253"/>
    </location>
</feature>
<protein>
    <recommendedName>
        <fullName evidence="5">CRAL-TRIO domain-containing protein</fullName>
    </recommendedName>
</protein>
<name>E9G4J0_DAPPU</name>
<proteinExistence type="predicted"/>
<evidence type="ECO:0000259" key="2">
    <source>
        <dbReference type="PROSITE" id="PS50866"/>
    </source>
</evidence>
<dbReference type="SUPFAM" id="SSF46938">
    <property type="entry name" value="CRAL/TRIO N-terminal domain"/>
    <property type="match status" value="1"/>
</dbReference>
<dbReference type="Gene3D" id="2.60.120.680">
    <property type="entry name" value="GOLD domain"/>
    <property type="match status" value="1"/>
</dbReference>
<dbReference type="PROSITE" id="PS50866">
    <property type="entry name" value="GOLD"/>
    <property type="match status" value="1"/>
</dbReference>
<dbReference type="FunCoup" id="E9G4J0">
    <property type="interactions" value="195"/>
</dbReference>
<dbReference type="InterPro" id="IPR009038">
    <property type="entry name" value="GOLD_dom"/>
</dbReference>
<dbReference type="GO" id="GO:0005737">
    <property type="term" value="C:cytoplasm"/>
    <property type="evidence" value="ECO:0000318"/>
    <property type="project" value="GO_Central"/>
</dbReference>
<evidence type="ECO:0000259" key="1">
    <source>
        <dbReference type="PROSITE" id="PS50191"/>
    </source>
</evidence>
<sequence>MDLGQLNDDQKAVLKQFREAVKDCTPPHSDDVYLLRWLIARDFDLAKSERMFRNSMEWRRKYKIETLEEDYKTPEVLTKYYSAGHVGVDKLSSYLMVVRYGATDLKGILQSVKKKDYVMHVIELVERGIRTVRNNQAKYKRRPDAINQACVIMDMAGFSMRHITYKPALETALQLVQFYEANYPEFLRRVFVINAPKIFSLLYSMIKPFMHEKTRNKVQIYSYDSAQWQAALLEDIDPEELPACYGGTKTDPNGNPNCVTMVNMGGEVPRSYYLNSRPDTNYKKYLSIANGSKEQLQFQVKDANTLLKWDFQSEEGDIGFAVYRKKSGELIPFVPYDRVDCQMSPEEGEIHCEYAGHYVLEFDNSFSYFRSKKIWYSITMESSKVVCEN</sequence>
<dbReference type="InterPro" id="IPR036598">
    <property type="entry name" value="GOLD_dom_sf"/>
</dbReference>
<dbReference type="PROSITE" id="PS50191">
    <property type="entry name" value="CRAL_TRIO"/>
    <property type="match status" value="1"/>
</dbReference>
<dbReference type="InterPro" id="IPR051064">
    <property type="entry name" value="SEC14/CRAL-TRIO_domain"/>
</dbReference>
<keyword evidence="4" id="KW-1185">Reference proteome</keyword>
<dbReference type="Proteomes" id="UP000000305">
    <property type="component" value="Unassembled WGS sequence"/>
</dbReference>
<accession>E9G4J0</accession>
<evidence type="ECO:0008006" key="5">
    <source>
        <dbReference type="Google" id="ProtNLM"/>
    </source>
</evidence>
<organism evidence="3 4">
    <name type="scientific">Daphnia pulex</name>
    <name type="common">Water flea</name>
    <dbReference type="NCBI Taxonomy" id="6669"/>
    <lineage>
        <taxon>Eukaryota</taxon>
        <taxon>Metazoa</taxon>
        <taxon>Ecdysozoa</taxon>
        <taxon>Arthropoda</taxon>
        <taxon>Crustacea</taxon>
        <taxon>Branchiopoda</taxon>
        <taxon>Diplostraca</taxon>
        <taxon>Cladocera</taxon>
        <taxon>Anomopoda</taxon>
        <taxon>Daphniidae</taxon>
        <taxon>Daphnia</taxon>
    </lineage>
</organism>
<gene>
    <name evidence="3" type="ORF">DAPPUDRAFT_300280</name>
</gene>
<dbReference type="CDD" id="cd00170">
    <property type="entry name" value="SEC14"/>
    <property type="match status" value="1"/>
</dbReference>
<dbReference type="eggNOG" id="KOG1471">
    <property type="taxonomic scope" value="Eukaryota"/>
</dbReference>
<dbReference type="SUPFAM" id="SSF101576">
    <property type="entry name" value="Supernatant protein factor (SPF), C-terminal domain"/>
    <property type="match status" value="1"/>
</dbReference>
<dbReference type="InterPro" id="IPR001251">
    <property type="entry name" value="CRAL-TRIO_dom"/>
</dbReference>
<dbReference type="AlphaFoldDB" id="E9G4J0"/>
<dbReference type="InterPro" id="IPR011074">
    <property type="entry name" value="CRAL/TRIO_N_dom"/>
</dbReference>
<feature type="domain" description="GOLD" evidence="2">
    <location>
        <begin position="279"/>
        <end position="380"/>
    </location>
</feature>
<dbReference type="PANTHER" id="PTHR23324">
    <property type="entry name" value="SEC14 RELATED PROTEIN"/>
    <property type="match status" value="1"/>
</dbReference>
<dbReference type="OrthoDB" id="1434354at2759"/>
<dbReference type="OMA" id="MRQYAWK"/>
<dbReference type="InterPro" id="IPR036273">
    <property type="entry name" value="CRAL/TRIO_N_dom_sf"/>
</dbReference>
<dbReference type="SMART" id="SM00516">
    <property type="entry name" value="SEC14"/>
    <property type="match status" value="1"/>
</dbReference>
<dbReference type="EMBL" id="GL732532">
    <property type="protein sequence ID" value="EFX85554.1"/>
    <property type="molecule type" value="Genomic_DNA"/>
</dbReference>
<dbReference type="PANTHER" id="PTHR23324:SF83">
    <property type="entry name" value="SEC14-LIKE PROTEIN 2"/>
    <property type="match status" value="1"/>
</dbReference>
<dbReference type="KEGG" id="dpx:DAPPUDRAFT_300280"/>
<dbReference type="SUPFAM" id="SSF52087">
    <property type="entry name" value="CRAL/TRIO domain"/>
    <property type="match status" value="1"/>
</dbReference>
<dbReference type="InParanoid" id="E9G4J0"/>
<dbReference type="HOGENOM" id="CLU_014001_2_1_1"/>
<dbReference type="SMART" id="SM01100">
    <property type="entry name" value="CRAL_TRIO_N"/>
    <property type="match status" value="1"/>
</dbReference>
<dbReference type="Pfam" id="PF00650">
    <property type="entry name" value="CRAL_TRIO"/>
    <property type="match status" value="1"/>
</dbReference>
<evidence type="ECO:0000313" key="4">
    <source>
        <dbReference type="Proteomes" id="UP000000305"/>
    </source>
</evidence>
<evidence type="ECO:0000313" key="3">
    <source>
        <dbReference type="EMBL" id="EFX85554.1"/>
    </source>
</evidence>
<dbReference type="InterPro" id="IPR036865">
    <property type="entry name" value="CRAL-TRIO_dom_sf"/>
</dbReference>
<dbReference type="PhylomeDB" id="E9G4J0"/>
<dbReference type="Gene3D" id="3.40.525.10">
    <property type="entry name" value="CRAL-TRIO lipid binding domain"/>
    <property type="match status" value="1"/>
</dbReference>
<reference evidence="3 4" key="1">
    <citation type="journal article" date="2011" name="Science">
        <title>The ecoresponsive genome of Daphnia pulex.</title>
        <authorList>
            <person name="Colbourne J.K."/>
            <person name="Pfrender M.E."/>
            <person name="Gilbert D."/>
            <person name="Thomas W.K."/>
            <person name="Tucker A."/>
            <person name="Oakley T.H."/>
            <person name="Tokishita S."/>
            <person name="Aerts A."/>
            <person name="Arnold G.J."/>
            <person name="Basu M.K."/>
            <person name="Bauer D.J."/>
            <person name="Caceres C.E."/>
            <person name="Carmel L."/>
            <person name="Casola C."/>
            <person name="Choi J.H."/>
            <person name="Detter J.C."/>
            <person name="Dong Q."/>
            <person name="Dusheyko S."/>
            <person name="Eads B.D."/>
            <person name="Frohlich T."/>
            <person name="Geiler-Samerotte K.A."/>
            <person name="Gerlach D."/>
            <person name="Hatcher P."/>
            <person name="Jogdeo S."/>
            <person name="Krijgsveld J."/>
            <person name="Kriventseva E.V."/>
            <person name="Kultz D."/>
            <person name="Laforsch C."/>
            <person name="Lindquist E."/>
            <person name="Lopez J."/>
            <person name="Manak J.R."/>
            <person name="Muller J."/>
            <person name="Pangilinan J."/>
            <person name="Patwardhan R.P."/>
            <person name="Pitluck S."/>
            <person name="Pritham E.J."/>
            <person name="Rechtsteiner A."/>
            <person name="Rho M."/>
            <person name="Rogozin I.B."/>
            <person name="Sakarya O."/>
            <person name="Salamov A."/>
            <person name="Schaack S."/>
            <person name="Shapiro H."/>
            <person name="Shiga Y."/>
            <person name="Skalitzky C."/>
            <person name="Smith Z."/>
            <person name="Souvorov A."/>
            <person name="Sung W."/>
            <person name="Tang Z."/>
            <person name="Tsuchiya D."/>
            <person name="Tu H."/>
            <person name="Vos H."/>
            <person name="Wang M."/>
            <person name="Wolf Y.I."/>
            <person name="Yamagata H."/>
            <person name="Yamada T."/>
            <person name="Ye Y."/>
            <person name="Shaw J.R."/>
            <person name="Andrews J."/>
            <person name="Crease T.J."/>
            <person name="Tang H."/>
            <person name="Lucas S.M."/>
            <person name="Robertson H.M."/>
            <person name="Bork P."/>
            <person name="Koonin E.V."/>
            <person name="Zdobnov E.M."/>
            <person name="Grigoriev I.V."/>
            <person name="Lynch M."/>
            <person name="Boore J.L."/>
        </authorList>
    </citation>
    <scope>NUCLEOTIDE SEQUENCE [LARGE SCALE GENOMIC DNA]</scope>
</reference>